<name>A0A1A7QE03_9FLAO</name>
<accession>A0A1A7QE03</accession>
<dbReference type="RefSeq" id="WP_066439146.1">
    <property type="nucleotide sequence ID" value="NZ_LZRN01000107.1"/>
</dbReference>
<dbReference type="OrthoDB" id="1447884at2"/>
<evidence type="ECO:0000313" key="2">
    <source>
        <dbReference type="Proteomes" id="UP000248987"/>
    </source>
</evidence>
<comment type="caution">
    <text evidence="1">The sequence shown here is derived from an EMBL/GenBank/DDBJ whole genome shotgun (WGS) entry which is preliminary data.</text>
</comment>
<protein>
    <submittedName>
        <fullName evidence="1">Uncharacterized protein</fullName>
    </submittedName>
</protein>
<proteinExistence type="predicted"/>
<reference evidence="1 2" key="1">
    <citation type="submission" date="2018-06" db="EMBL/GenBank/DDBJ databases">
        <title>Genomic Encyclopedia of Archaeal and Bacterial Type Strains, Phase II (KMG-II): from individual species to whole genera.</title>
        <authorList>
            <person name="Goeker M."/>
        </authorList>
    </citation>
    <scope>NUCLEOTIDE SEQUENCE [LARGE SCALE GENOMIC DNA]</scope>
    <source>
        <strain evidence="1 2">DSM 12408</strain>
    </source>
</reference>
<evidence type="ECO:0000313" key="1">
    <source>
        <dbReference type="EMBL" id="RAJ18684.1"/>
    </source>
</evidence>
<dbReference type="EMBL" id="QLLQ01000026">
    <property type="protein sequence ID" value="RAJ18684.1"/>
    <property type="molecule type" value="Genomic_DNA"/>
</dbReference>
<dbReference type="Proteomes" id="UP000248987">
    <property type="component" value="Unassembled WGS sequence"/>
</dbReference>
<keyword evidence="2" id="KW-1185">Reference proteome</keyword>
<organism evidence="1 2">
    <name type="scientific">Gelidibacter algens</name>
    <dbReference type="NCBI Taxonomy" id="49280"/>
    <lineage>
        <taxon>Bacteria</taxon>
        <taxon>Pseudomonadati</taxon>
        <taxon>Bacteroidota</taxon>
        <taxon>Flavobacteriia</taxon>
        <taxon>Flavobacteriales</taxon>
        <taxon>Flavobacteriaceae</taxon>
        <taxon>Gelidibacter</taxon>
    </lineage>
</organism>
<sequence length="278" mass="32366">MKNIFLLILLLTVKGFTQPKNEINLPKGGKDIEIKSTKSLYSLYLTKNQEVFNDDERLEYFQDVNYTFLSQFDKNISMGIPLVLIYADVKTPFKFVSKVKSYIPNHRWVFYMTENIEGLKATAFRNYGSAKYLDLEEILTAEEEENLLAEEFPFAPPMPPPNWWFVDFEKKLFSGNKAAIQNALNEYSHSVLTVSQNKALKHDNIILNDESLKNFIQANQVLFLNFDDGIFYEDYIDAVQKIKNHQIALEKNEQDKAYIIEVSLNLKSQLEEMDIELN</sequence>
<gene>
    <name evidence="1" type="ORF">LX77_03719</name>
</gene>
<dbReference type="AlphaFoldDB" id="A0A1A7QE03"/>